<keyword evidence="2" id="KW-1185">Reference proteome</keyword>
<reference evidence="1 2" key="1">
    <citation type="submission" date="2018-08" db="EMBL/GenBank/DDBJ databases">
        <title>Aphanomyces genome sequencing and annotation.</title>
        <authorList>
            <person name="Minardi D."/>
            <person name="Oidtmann B."/>
            <person name="Van Der Giezen M."/>
            <person name="Studholme D.J."/>
        </authorList>
    </citation>
    <scope>NUCLEOTIDE SEQUENCE [LARGE SCALE GENOMIC DNA]</scope>
    <source>
        <strain evidence="1 2">NJM0002</strain>
    </source>
</reference>
<dbReference type="EMBL" id="QUSY01001024">
    <property type="protein sequence ID" value="RHY26358.1"/>
    <property type="molecule type" value="Genomic_DNA"/>
</dbReference>
<accession>A0A418AN17</accession>
<evidence type="ECO:0000313" key="2">
    <source>
        <dbReference type="Proteomes" id="UP000285060"/>
    </source>
</evidence>
<gene>
    <name evidence="1" type="ORF">DYB32_007707</name>
</gene>
<evidence type="ECO:0000313" key="1">
    <source>
        <dbReference type="EMBL" id="RHY26358.1"/>
    </source>
</evidence>
<dbReference type="Proteomes" id="UP000285060">
    <property type="component" value="Unassembled WGS sequence"/>
</dbReference>
<name>A0A418AN17_9STRA</name>
<sequence length="163" mass="18459">MLCEPVLTLVEKHTKFFRALFLSPSLKKRTTTGAMLRHLVMSKTDFLDMAKAANIFPTVLCLLSMEDVLTFPEFIECLFRCSERFFTVGNDDDGGEVRFQALVMAMDGYGSILQVMMDGNLHGASGLFHDPSLPVQKHSAHVERNPRLQRAVPTRLFWYVLGM</sequence>
<dbReference type="VEuPathDB" id="FungiDB:H310_06317"/>
<comment type="caution">
    <text evidence="1">The sequence shown here is derived from an EMBL/GenBank/DDBJ whole genome shotgun (WGS) entry which is preliminary data.</text>
</comment>
<protein>
    <submittedName>
        <fullName evidence="1">Uncharacterized protein</fullName>
    </submittedName>
</protein>
<organism evidence="1 2">
    <name type="scientific">Aphanomyces invadans</name>
    <dbReference type="NCBI Taxonomy" id="157072"/>
    <lineage>
        <taxon>Eukaryota</taxon>
        <taxon>Sar</taxon>
        <taxon>Stramenopiles</taxon>
        <taxon>Oomycota</taxon>
        <taxon>Saprolegniomycetes</taxon>
        <taxon>Saprolegniales</taxon>
        <taxon>Verrucalvaceae</taxon>
        <taxon>Aphanomyces</taxon>
    </lineage>
</organism>
<proteinExistence type="predicted"/>
<dbReference type="AlphaFoldDB" id="A0A418AN17"/>